<dbReference type="PANTHER" id="PTHR43020:SF2">
    <property type="entry name" value="MITOCHONDRIAL TRNA METHYLTHIOTRANSFERASE CDK5RAP1"/>
    <property type="match status" value="1"/>
</dbReference>
<feature type="binding site" evidence="9">
    <location>
        <position position="238"/>
    </location>
    <ligand>
        <name>[4Fe-4S] cluster</name>
        <dbReference type="ChEBI" id="CHEBI:49883"/>
        <label>2</label>
        <note>4Fe-4S-S-AdoMet</note>
    </ligand>
</feature>
<dbReference type="Proteomes" id="UP001519289">
    <property type="component" value="Unassembled WGS sequence"/>
</dbReference>
<dbReference type="SMART" id="SM00729">
    <property type="entry name" value="Elp3"/>
    <property type="match status" value="1"/>
</dbReference>
<evidence type="ECO:0000256" key="7">
    <source>
        <dbReference type="ARBA" id="ARBA00023014"/>
    </source>
</evidence>
<evidence type="ECO:0000259" key="10">
    <source>
        <dbReference type="PROSITE" id="PS50926"/>
    </source>
</evidence>
<dbReference type="Pfam" id="PF01938">
    <property type="entry name" value="TRAM"/>
    <property type="match status" value="1"/>
</dbReference>
<dbReference type="NCBIfam" id="TIGR01574">
    <property type="entry name" value="miaB-methiolase"/>
    <property type="match status" value="1"/>
</dbReference>
<evidence type="ECO:0000256" key="3">
    <source>
        <dbReference type="ARBA" id="ARBA00022679"/>
    </source>
</evidence>
<dbReference type="Pfam" id="PF00919">
    <property type="entry name" value="UPF0004"/>
    <property type="match status" value="1"/>
</dbReference>
<evidence type="ECO:0000313" key="14">
    <source>
        <dbReference type="Proteomes" id="UP001519289"/>
    </source>
</evidence>
<feature type="binding site" evidence="9">
    <location>
        <position position="154"/>
    </location>
    <ligand>
        <name>[4Fe-4S] cluster</name>
        <dbReference type="ChEBI" id="CHEBI:49883"/>
        <label>1</label>
    </ligand>
</feature>
<keyword evidence="6 9" id="KW-0408">Iron</keyword>
<dbReference type="SFLD" id="SFLDF00273">
    <property type="entry name" value="(dimethylallyl)adenosine_tRNA"/>
    <property type="match status" value="1"/>
</dbReference>
<dbReference type="InterPro" id="IPR023404">
    <property type="entry name" value="rSAM_horseshoe"/>
</dbReference>
<protein>
    <recommendedName>
        <fullName evidence="8 9">tRNA-2-methylthio-N(6)-dimethylallyladenosine synthase</fullName>
        <ecNumber evidence="8 9">2.8.4.3</ecNumber>
    </recommendedName>
    <alternativeName>
        <fullName evidence="9">(Dimethylallyl)adenosine tRNA methylthiotransferase MiaB</fullName>
    </alternativeName>
    <alternativeName>
        <fullName evidence="9">tRNA-i(6)A37 methylthiotransferase</fullName>
    </alternativeName>
</protein>
<feature type="domain" description="Radical SAM core" evidence="12">
    <location>
        <begin position="217"/>
        <end position="453"/>
    </location>
</feature>
<evidence type="ECO:0000259" key="12">
    <source>
        <dbReference type="PROSITE" id="PS51918"/>
    </source>
</evidence>
<evidence type="ECO:0000313" key="13">
    <source>
        <dbReference type="EMBL" id="MBP2016786.1"/>
    </source>
</evidence>
<comment type="caution">
    <text evidence="13">The sequence shown here is derived from an EMBL/GenBank/DDBJ whole genome shotgun (WGS) entry which is preliminary data.</text>
</comment>
<keyword evidence="9" id="KW-0819">tRNA processing</keyword>
<evidence type="ECO:0000256" key="5">
    <source>
        <dbReference type="ARBA" id="ARBA00022723"/>
    </source>
</evidence>
<dbReference type="InterPro" id="IPR006638">
    <property type="entry name" value="Elp3/MiaA/NifB-like_rSAM"/>
</dbReference>
<keyword evidence="7 9" id="KW-0411">Iron-sulfur</keyword>
<comment type="catalytic activity">
    <reaction evidence="9">
        <text>N(6)-dimethylallyladenosine(37) in tRNA + (sulfur carrier)-SH + AH2 + 2 S-adenosyl-L-methionine = 2-methylsulfanyl-N(6)-dimethylallyladenosine(37) in tRNA + (sulfur carrier)-H + 5'-deoxyadenosine + L-methionine + A + S-adenosyl-L-homocysteine + 2 H(+)</text>
        <dbReference type="Rhea" id="RHEA:37067"/>
        <dbReference type="Rhea" id="RHEA-COMP:10375"/>
        <dbReference type="Rhea" id="RHEA-COMP:10376"/>
        <dbReference type="Rhea" id="RHEA-COMP:14737"/>
        <dbReference type="Rhea" id="RHEA-COMP:14739"/>
        <dbReference type="ChEBI" id="CHEBI:13193"/>
        <dbReference type="ChEBI" id="CHEBI:15378"/>
        <dbReference type="ChEBI" id="CHEBI:17319"/>
        <dbReference type="ChEBI" id="CHEBI:17499"/>
        <dbReference type="ChEBI" id="CHEBI:29917"/>
        <dbReference type="ChEBI" id="CHEBI:57844"/>
        <dbReference type="ChEBI" id="CHEBI:57856"/>
        <dbReference type="ChEBI" id="CHEBI:59789"/>
        <dbReference type="ChEBI" id="CHEBI:64428"/>
        <dbReference type="ChEBI" id="CHEBI:74415"/>
        <dbReference type="ChEBI" id="CHEBI:74417"/>
        <dbReference type="EC" id="2.8.4.3"/>
    </reaction>
</comment>
<dbReference type="PROSITE" id="PS50926">
    <property type="entry name" value="TRAM"/>
    <property type="match status" value="1"/>
</dbReference>
<sequence>MAQKDHRADDLNHILDRVEQMMKDGTLEELPMVTPGIGAEEDLTPGGFDHLEPGGVGRMAIDPDAARRIHGKPEPRVHIETFGCQMNEHDTEIMYGILGQMGYVRAQGPNDADLLLFNTCAVRESAVEHAFGRIGQLKPLKYTNPGMIIGVCGCVPQVEGQVERIKRIFPYLDLIFGTHNIHRLPELVERARAERETVVDVWESMGDDFPDILPAAREGDLKAWVTIMYGCDKHCTYCIVPTTRGAERSRPREVILAEVQELARQGFKEITLLGQNVNAYGKDLYGRHGEDAFDFGDLVELIDKNSPGIERIRFTTNHPKDFTRKMVEQIARAEKVCEWFHLPVQSGSDSVLRRMKRSYNRKQYLRLVQWVRELIPDAVITTDIIVGFPGETEEEFQETLSLVEEVQFDAAFMFMYSERAGTPAAEMEDRLSVPEKKERLQRLIDLQNRIGRAKNEARVGRVYDVLVEGPDKGKPDVVFGRTRGNILVTFPGDESLRGQIVPVRITSAGTWTLEGERVASPVTLG</sequence>
<dbReference type="PROSITE" id="PS01278">
    <property type="entry name" value="MTTASE_RADICAL"/>
    <property type="match status" value="1"/>
</dbReference>
<dbReference type="Gene3D" id="3.40.50.12160">
    <property type="entry name" value="Methylthiotransferase, N-terminal domain"/>
    <property type="match status" value="1"/>
</dbReference>
<feature type="binding site" evidence="9">
    <location>
        <position position="84"/>
    </location>
    <ligand>
        <name>[4Fe-4S] cluster</name>
        <dbReference type="ChEBI" id="CHEBI:49883"/>
        <label>1</label>
    </ligand>
</feature>
<dbReference type="InterPro" id="IPR013848">
    <property type="entry name" value="Methylthiotransferase_N"/>
</dbReference>
<evidence type="ECO:0000256" key="4">
    <source>
        <dbReference type="ARBA" id="ARBA00022691"/>
    </source>
</evidence>
<keyword evidence="3 9" id="KW-0808">Transferase</keyword>
<dbReference type="InterPro" id="IPR038135">
    <property type="entry name" value="Methylthiotransferase_N_sf"/>
</dbReference>
<dbReference type="EC" id="2.8.4.3" evidence="8 9"/>
<proteinExistence type="inferred from homology"/>
<dbReference type="CDD" id="cd01335">
    <property type="entry name" value="Radical_SAM"/>
    <property type="match status" value="1"/>
</dbReference>
<comment type="similarity">
    <text evidence="9">Belongs to the methylthiotransferase family. MiaB subfamily.</text>
</comment>
<keyword evidence="14" id="KW-1185">Reference proteome</keyword>
<reference evidence="13 14" key="1">
    <citation type="submission" date="2021-03" db="EMBL/GenBank/DDBJ databases">
        <title>Genomic Encyclopedia of Type Strains, Phase IV (KMG-IV): sequencing the most valuable type-strain genomes for metagenomic binning, comparative biology and taxonomic classification.</title>
        <authorList>
            <person name="Goeker M."/>
        </authorList>
    </citation>
    <scope>NUCLEOTIDE SEQUENCE [LARGE SCALE GENOMIC DNA]</scope>
    <source>
        <strain evidence="13 14">DSM 27138</strain>
    </source>
</reference>
<accession>A0ABS4JPI6</accession>
<dbReference type="InterPro" id="IPR058240">
    <property type="entry name" value="rSAM_sf"/>
</dbReference>
<dbReference type="InterPro" id="IPR006463">
    <property type="entry name" value="MiaB_methiolase"/>
</dbReference>
<comment type="subcellular location">
    <subcellularLocation>
        <location evidence="9">Cytoplasm</location>
    </subcellularLocation>
</comment>
<dbReference type="PROSITE" id="PS51449">
    <property type="entry name" value="MTTASE_N"/>
    <property type="match status" value="1"/>
</dbReference>
<comment type="cofactor">
    <cofactor evidence="9">
        <name>[4Fe-4S] cluster</name>
        <dbReference type="ChEBI" id="CHEBI:49883"/>
    </cofactor>
    <text evidence="9">Binds 2 [4Fe-4S] clusters. One cluster is coordinated with 3 cysteines and an exchangeable S-adenosyl-L-methionine.</text>
</comment>
<feature type="binding site" evidence="9">
    <location>
        <position position="235"/>
    </location>
    <ligand>
        <name>[4Fe-4S] cluster</name>
        <dbReference type="ChEBI" id="CHEBI:49883"/>
        <label>2</label>
        <note>4Fe-4S-S-AdoMet</note>
    </ligand>
</feature>
<dbReference type="GO" id="GO:0035597">
    <property type="term" value="F:tRNA-2-methylthio-N(6)-dimethylallyladenosine(37) synthase activity"/>
    <property type="evidence" value="ECO:0007669"/>
    <property type="project" value="UniProtKB-EC"/>
</dbReference>
<dbReference type="RefSeq" id="WP_245301789.1">
    <property type="nucleotide sequence ID" value="NZ_JAGGLG010000001.1"/>
</dbReference>
<dbReference type="InterPro" id="IPR005839">
    <property type="entry name" value="Methylthiotransferase"/>
</dbReference>
<feature type="domain" description="MTTase N-terminal" evidence="11">
    <location>
        <begin position="75"/>
        <end position="193"/>
    </location>
</feature>
<dbReference type="InterPro" id="IPR002792">
    <property type="entry name" value="TRAM_dom"/>
</dbReference>
<gene>
    <name evidence="9" type="primary">miaB</name>
    <name evidence="13" type="ORF">J2Z79_000159</name>
</gene>
<dbReference type="NCBIfam" id="TIGR00089">
    <property type="entry name" value="MiaB/RimO family radical SAM methylthiotransferase"/>
    <property type="match status" value="1"/>
</dbReference>
<comment type="subunit">
    <text evidence="9">Monomer.</text>
</comment>
<dbReference type="Pfam" id="PF04055">
    <property type="entry name" value="Radical_SAM"/>
    <property type="match status" value="1"/>
</dbReference>
<keyword evidence="5 9" id="KW-0479">Metal-binding</keyword>
<dbReference type="SFLD" id="SFLDG01082">
    <property type="entry name" value="B12-binding_domain_containing"/>
    <property type="match status" value="1"/>
</dbReference>
<dbReference type="PROSITE" id="PS51918">
    <property type="entry name" value="RADICAL_SAM"/>
    <property type="match status" value="1"/>
</dbReference>
<keyword evidence="2 9" id="KW-0004">4Fe-4S</keyword>
<keyword evidence="4 9" id="KW-0949">S-adenosyl-L-methionine</keyword>
<dbReference type="InterPro" id="IPR020612">
    <property type="entry name" value="Methylthiotransferase_CS"/>
</dbReference>
<evidence type="ECO:0000256" key="8">
    <source>
        <dbReference type="ARBA" id="ARBA00033765"/>
    </source>
</evidence>
<dbReference type="HAMAP" id="MF_01864">
    <property type="entry name" value="tRNA_metthiotr_MiaB"/>
    <property type="match status" value="1"/>
</dbReference>
<dbReference type="Gene3D" id="3.80.30.20">
    <property type="entry name" value="tm_1862 like domain"/>
    <property type="match status" value="1"/>
</dbReference>
<feature type="domain" description="TRAM" evidence="10">
    <location>
        <begin position="456"/>
        <end position="519"/>
    </location>
</feature>
<name>A0ABS4JPI6_9FIRM</name>
<feature type="binding site" evidence="9">
    <location>
        <position position="120"/>
    </location>
    <ligand>
        <name>[4Fe-4S] cluster</name>
        <dbReference type="ChEBI" id="CHEBI:49883"/>
        <label>1</label>
    </ligand>
</feature>
<dbReference type="SUPFAM" id="SSF102114">
    <property type="entry name" value="Radical SAM enzymes"/>
    <property type="match status" value="1"/>
</dbReference>
<organism evidence="13 14">
    <name type="scientific">Symbiobacterium terraclitae</name>
    <dbReference type="NCBI Taxonomy" id="557451"/>
    <lineage>
        <taxon>Bacteria</taxon>
        <taxon>Bacillati</taxon>
        <taxon>Bacillota</taxon>
        <taxon>Clostridia</taxon>
        <taxon>Eubacteriales</taxon>
        <taxon>Symbiobacteriaceae</taxon>
        <taxon>Symbiobacterium</taxon>
    </lineage>
</organism>
<dbReference type="PANTHER" id="PTHR43020">
    <property type="entry name" value="CDK5 REGULATORY SUBUNIT-ASSOCIATED PROTEIN 1"/>
    <property type="match status" value="1"/>
</dbReference>
<dbReference type="EMBL" id="JAGGLG010000001">
    <property type="protein sequence ID" value="MBP2016786.1"/>
    <property type="molecule type" value="Genomic_DNA"/>
</dbReference>
<dbReference type="SFLD" id="SFLDS00029">
    <property type="entry name" value="Radical_SAM"/>
    <property type="match status" value="1"/>
</dbReference>
<feature type="binding site" evidence="9">
    <location>
        <position position="231"/>
    </location>
    <ligand>
        <name>[4Fe-4S] cluster</name>
        <dbReference type="ChEBI" id="CHEBI:49883"/>
        <label>2</label>
        <note>4Fe-4S-S-AdoMet</note>
    </ligand>
</feature>
<dbReference type="InterPro" id="IPR007197">
    <property type="entry name" value="rSAM"/>
</dbReference>
<evidence type="ECO:0000256" key="2">
    <source>
        <dbReference type="ARBA" id="ARBA00022485"/>
    </source>
</evidence>
<evidence type="ECO:0000256" key="9">
    <source>
        <dbReference type="HAMAP-Rule" id="MF_01864"/>
    </source>
</evidence>
<dbReference type="SFLD" id="SFLDG01061">
    <property type="entry name" value="methylthiotransferase"/>
    <property type="match status" value="1"/>
</dbReference>
<comment type="function">
    <text evidence="1 9">Catalyzes the methylthiolation of N6-(dimethylallyl)adenosine (i(6)A), leading to the formation of 2-methylthio-N6-(dimethylallyl)adenosine (ms(2)i(6)A) at position 37 in tRNAs that read codons beginning with uridine.</text>
</comment>
<evidence type="ECO:0000256" key="6">
    <source>
        <dbReference type="ARBA" id="ARBA00023004"/>
    </source>
</evidence>
<evidence type="ECO:0000256" key="1">
    <source>
        <dbReference type="ARBA" id="ARBA00003234"/>
    </source>
</evidence>
<keyword evidence="9" id="KW-0963">Cytoplasm</keyword>
<evidence type="ECO:0000259" key="11">
    <source>
        <dbReference type="PROSITE" id="PS51449"/>
    </source>
</evidence>